<keyword evidence="1" id="KW-1133">Transmembrane helix</keyword>
<evidence type="ECO:0000256" key="1">
    <source>
        <dbReference type="SAM" id="Phobius"/>
    </source>
</evidence>
<gene>
    <name evidence="2" type="ORF">NX786_27055</name>
</gene>
<dbReference type="EMBL" id="JANUHC010000012">
    <property type="protein sequence ID" value="MCS0632998.1"/>
    <property type="molecule type" value="Genomic_DNA"/>
</dbReference>
<sequence length="45" mass="4899">MMNLQMESSDYKGAVVLNGKSAKVAGSLFVLLSMNLFVSIPLTRH</sequence>
<feature type="transmembrane region" description="Helical" evidence="1">
    <location>
        <begin position="21"/>
        <end position="42"/>
    </location>
</feature>
<name>A0ABT2C6H1_9BURK</name>
<keyword evidence="1" id="KW-0812">Transmembrane</keyword>
<keyword evidence="3" id="KW-1185">Reference proteome</keyword>
<dbReference type="RefSeq" id="WP_259451996.1">
    <property type="nucleotide sequence ID" value="NZ_CP119520.1"/>
</dbReference>
<evidence type="ECO:0000313" key="3">
    <source>
        <dbReference type="Proteomes" id="UP001165263"/>
    </source>
</evidence>
<evidence type="ECO:0000313" key="2">
    <source>
        <dbReference type="EMBL" id="MCS0632998.1"/>
    </source>
</evidence>
<protein>
    <submittedName>
        <fullName evidence="2">Uncharacterized protein</fullName>
    </submittedName>
</protein>
<proteinExistence type="predicted"/>
<organism evidence="2 3">
    <name type="scientific">Telluria mixta</name>
    <dbReference type="NCBI Taxonomy" id="34071"/>
    <lineage>
        <taxon>Bacteria</taxon>
        <taxon>Pseudomonadati</taxon>
        <taxon>Pseudomonadota</taxon>
        <taxon>Betaproteobacteria</taxon>
        <taxon>Burkholderiales</taxon>
        <taxon>Oxalobacteraceae</taxon>
        <taxon>Telluria group</taxon>
        <taxon>Telluria</taxon>
    </lineage>
</organism>
<keyword evidence="1" id="KW-0472">Membrane</keyword>
<accession>A0ABT2C6H1</accession>
<dbReference type="Proteomes" id="UP001165263">
    <property type="component" value="Unassembled WGS sequence"/>
</dbReference>
<comment type="caution">
    <text evidence="2">The sequence shown here is derived from an EMBL/GenBank/DDBJ whole genome shotgun (WGS) entry which is preliminary data.</text>
</comment>
<reference evidence="2" key="1">
    <citation type="submission" date="2022-08" db="EMBL/GenBank/DDBJ databases">
        <title>Reclassification of Massilia species as members of the genera Telluria, Duganella, Pseudoduganella, Mokoshia gen. nov. and Zemynaea gen. nov. using orthogonal and non-orthogonal genome-based approaches.</title>
        <authorList>
            <person name="Bowman J.P."/>
        </authorList>
    </citation>
    <scope>NUCLEOTIDE SEQUENCE</scope>
    <source>
        <strain evidence="2">LMG 11547</strain>
    </source>
</reference>